<dbReference type="EMBL" id="CP019912">
    <property type="protein sequence ID" value="AQW32848.1"/>
    <property type="molecule type" value="Genomic_DNA"/>
</dbReference>
<dbReference type="RefSeq" id="WP_078223892.1">
    <property type="nucleotide sequence ID" value="NZ_CP019912.1"/>
</dbReference>
<feature type="domain" description="Toxin SymE-like" evidence="1">
    <location>
        <begin position="33"/>
        <end position="76"/>
    </location>
</feature>
<evidence type="ECO:0000313" key="3">
    <source>
        <dbReference type="Proteomes" id="UP000189628"/>
    </source>
</evidence>
<dbReference type="GO" id="GO:0005737">
    <property type="term" value="C:cytoplasm"/>
    <property type="evidence" value="ECO:0007669"/>
    <property type="project" value="InterPro"/>
</dbReference>
<gene>
    <name evidence="2" type="ORF">B0B51_22560</name>
</gene>
<geneLocation type="plasmid" evidence="2">
    <name>unnamed</name>
</geneLocation>
<sequence>MADANHRAHPAVTERFTTIRQSRRYQRNWVTPAHLRSESPRLPWIKLAGRWIEQAGFTPGQRVRVVVEHGRMIITAD</sequence>
<evidence type="ECO:0000259" key="1">
    <source>
        <dbReference type="Pfam" id="PF08845"/>
    </source>
</evidence>
<dbReference type="Pfam" id="PF08845">
    <property type="entry name" value="SymE_toxin"/>
    <property type="match status" value="1"/>
</dbReference>
<dbReference type="GO" id="GO:0016070">
    <property type="term" value="P:RNA metabolic process"/>
    <property type="evidence" value="ECO:0007669"/>
    <property type="project" value="InterPro"/>
</dbReference>
<organism evidence="2 3">
    <name type="scientific">blood disease bacterium A2-HR MARDI</name>
    <dbReference type="NCBI Taxonomy" id="1944648"/>
    <lineage>
        <taxon>Bacteria</taxon>
        <taxon>Pseudomonadati</taxon>
        <taxon>Pseudomonadota</taxon>
        <taxon>Betaproteobacteria</taxon>
        <taxon>Burkholderiales</taxon>
        <taxon>Burkholderiaceae</taxon>
        <taxon>Ralstonia</taxon>
        <taxon>Ralstonia solanacearum species complex</taxon>
    </lineage>
</organism>
<dbReference type="GO" id="GO:0016788">
    <property type="term" value="F:hydrolase activity, acting on ester bonds"/>
    <property type="evidence" value="ECO:0007669"/>
    <property type="project" value="InterPro"/>
</dbReference>
<dbReference type="AlphaFoldDB" id="A0A1U9VQ85"/>
<dbReference type="Proteomes" id="UP000189628">
    <property type="component" value="Plasmid unnamed"/>
</dbReference>
<dbReference type="InterPro" id="IPR014944">
    <property type="entry name" value="Toxin_SymE-like"/>
</dbReference>
<name>A0A1U9VQ85_9RALS</name>
<reference evidence="2 3" key="1">
    <citation type="submission" date="2017-02" db="EMBL/GenBank/DDBJ databases">
        <title>Blood Disease Bacterium A2-HR MARDI.</title>
        <authorList>
            <person name="Badrun R."/>
            <person name="Abu Bakar N."/>
            <person name="Laboh R."/>
        </authorList>
    </citation>
    <scope>NUCLEOTIDE SEQUENCE [LARGE SCALE GENOMIC DNA]</scope>
    <source>
        <strain evidence="2 3">A2-HR MARDI</strain>
        <plasmid evidence="3">Plasmid</plasmid>
    </source>
</reference>
<accession>A0A1U9VQ85</accession>
<proteinExistence type="predicted"/>
<keyword evidence="2" id="KW-0614">Plasmid</keyword>
<protein>
    <recommendedName>
        <fullName evidence="1">Toxin SymE-like domain-containing protein</fullName>
    </recommendedName>
</protein>
<evidence type="ECO:0000313" key="2">
    <source>
        <dbReference type="EMBL" id="AQW32848.1"/>
    </source>
</evidence>
<dbReference type="GO" id="GO:0003723">
    <property type="term" value="F:RNA binding"/>
    <property type="evidence" value="ECO:0007669"/>
    <property type="project" value="InterPro"/>
</dbReference>